<dbReference type="InterPro" id="IPR012677">
    <property type="entry name" value="Nucleotide-bd_a/b_plait_sf"/>
</dbReference>
<gene>
    <name evidence="4" type="ORF">N7476_004540</name>
</gene>
<protein>
    <recommendedName>
        <fullName evidence="3">RRM domain-containing protein</fullName>
    </recommendedName>
</protein>
<dbReference type="InterPro" id="IPR000504">
    <property type="entry name" value="RRM_dom"/>
</dbReference>
<dbReference type="SUPFAM" id="SSF54928">
    <property type="entry name" value="RNA-binding domain, RBD"/>
    <property type="match status" value="1"/>
</dbReference>
<dbReference type="PROSITE" id="PS50102">
    <property type="entry name" value="RRM"/>
    <property type="match status" value="1"/>
</dbReference>
<feature type="compositionally biased region" description="Polar residues" evidence="2">
    <location>
        <begin position="418"/>
        <end position="432"/>
    </location>
</feature>
<feature type="non-terminal residue" evidence="4">
    <location>
        <position position="1"/>
    </location>
</feature>
<reference evidence="4" key="2">
    <citation type="journal article" date="2023" name="IMA Fungus">
        <title>Comparative genomic study of the Penicillium genus elucidates a diverse pangenome and 15 lateral gene transfer events.</title>
        <authorList>
            <person name="Petersen C."/>
            <person name="Sorensen T."/>
            <person name="Nielsen M.R."/>
            <person name="Sondergaard T.E."/>
            <person name="Sorensen J.L."/>
            <person name="Fitzpatrick D.A."/>
            <person name="Frisvad J.C."/>
            <person name="Nielsen K.L."/>
        </authorList>
    </citation>
    <scope>NUCLEOTIDE SEQUENCE</scope>
    <source>
        <strain evidence="4">IBT 21472</strain>
    </source>
</reference>
<dbReference type="AlphaFoldDB" id="A0A9W9Q3N1"/>
<dbReference type="Pfam" id="PF00076">
    <property type="entry name" value="RRM_1"/>
    <property type="match status" value="1"/>
</dbReference>
<dbReference type="SMART" id="SM00360">
    <property type="entry name" value="RRM"/>
    <property type="match status" value="1"/>
</dbReference>
<keyword evidence="1" id="KW-0694">RNA-binding</keyword>
<dbReference type="EMBL" id="JAPZBO010000003">
    <property type="protein sequence ID" value="KAJ5321538.1"/>
    <property type="molecule type" value="Genomic_DNA"/>
</dbReference>
<keyword evidence="5" id="KW-1185">Reference proteome</keyword>
<evidence type="ECO:0000256" key="2">
    <source>
        <dbReference type="SAM" id="MobiDB-lite"/>
    </source>
</evidence>
<dbReference type="InterPro" id="IPR035979">
    <property type="entry name" value="RBD_domain_sf"/>
</dbReference>
<feature type="region of interest" description="Disordered" evidence="2">
    <location>
        <begin position="450"/>
        <end position="489"/>
    </location>
</feature>
<reference evidence="4" key="1">
    <citation type="submission" date="2022-12" db="EMBL/GenBank/DDBJ databases">
        <authorList>
            <person name="Petersen C."/>
        </authorList>
    </citation>
    <scope>NUCLEOTIDE SEQUENCE</scope>
    <source>
        <strain evidence="4">IBT 21472</strain>
    </source>
</reference>
<feature type="domain" description="RRM" evidence="3">
    <location>
        <begin position="50"/>
        <end position="139"/>
    </location>
</feature>
<evidence type="ECO:0000313" key="4">
    <source>
        <dbReference type="EMBL" id="KAJ5321538.1"/>
    </source>
</evidence>
<feature type="region of interest" description="Disordered" evidence="2">
    <location>
        <begin position="391"/>
        <end position="432"/>
    </location>
</feature>
<evidence type="ECO:0000256" key="1">
    <source>
        <dbReference type="PROSITE-ProRule" id="PRU00176"/>
    </source>
</evidence>
<feature type="compositionally biased region" description="Polar residues" evidence="2">
    <location>
        <begin position="454"/>
        <end position="482"/>
    </location>
</feature>
<dbReference type="Proteomes" id="UP001147746">
    <property type="component" value="Unassembled WGS sequence"/>
</dbReference>
<evidence type="ECO:0000259" key="3">
    <source>
        <dbReference type="PROSITE" id="PS50102"/>
    </source>
</evidence>
<proteinExistence type="predicted"/>
<sequence>MYHHSLDPPEEADANARMRVLEDKTMEEVLHQPDWPIGNQAERRKPSLAGVARIDNIPYSLTRPEVIQMFGRSGNLIPESQCPVHIIMERSTGKTMCCFVEFEDRESAQAAVDRLNATTMSQTGPRMGNRHIDVTLSSQQELMQALFPRAKCVDWVGDRFVARDKLPTEWWSTGFDGFITDEELFCVIRHAKEPHRSAFAGKVPQRTYESLISTIWKFPWYATSMYTVHARNQLFDALLAMVELLYHRIGNSRTVGLDYRLVSEMMQTGLRCPGFNPRMKFAMIEAGRDHLTLQRMSRDALSLFPFDTLTWLAPYDVASLAFYGSLMSRGRASQTEKQGLENRHTNSNWIRPYGPQLFAWGEKAAKSKTFAEAVAYELGIFRSIIIAGHGNDGSHSRVSSIGTAPPSSPHRAAPPSSTVPHTASNTTRPGNIESLNTYVDSWSNTTDDFLPPYHTSSQSWDPSVSTSATNSRQTALSPSICQNRAPRPN</sequence>
<dbReference type="GO" id="GO:0003723">
    <property type="term" value="F:RNA binding"/>
    <property type="evidence" value="ECO:0007669"/>
    <property type="project" value="UniProtKB-UniRule"/>
</dbReference>
<comment type="caution">
    <text evidence="4">The sequence shown here is derived from an EMBL/GenBank/DDBJ whole genome shotgun (WGS) entry which is preliminary data.</text>
</comment>
<dbReference type="Gene3D" id="3.30.70.330">
    <property type="match status" value="1"/>
</dbReference>
<name>A0A9W9Q3N1_9EURO</name>
<accession>A0A9W9Q3N1</accession>
<evidence type="ECO:0000313" key="5">
    <source>
        <dbReference type="Proteomes" id="UP001147746"/>
    </source>
</evidence>
<organism evidence="4 5">
    <name type="scientific">Penicillium atrosanguineum</name>
    <dbReference type="NCBI Taxonomy" id="1132637"/>
    <lineage>
        <taxon>Eukaryota</taxon>
        <taxon>Fungi</taxon>
        <taxon>Dikarya</taxon>
        <taxon>Ascomycota</taxon>
        <taxon>Pezizomycotina</taxon>
        <taxon>Eurotiomycetes</taxon>
        <taxon>Eurotiomycetidae</taxon>
        <taxon>Eurotiales</taxon>
        <taxon>Aspergillaceae</taxon>
        <taxon>Penicillium</taxon>
    </lineage>
</organism>